<keyword evidence="2" id="KW-1185">Reference proteome</keyword>
<name>A0AAX4JW03_9TREE</name>
<gene>
    <name evidence="1" type="ORF">L201_004546</name>
</gene>
<evidence type="ECO:0008006" key="3">
    <source>
        <dbReference type="Google" id="ProtNLM"/>
    </source>
</evidence>
<evidence type="ECO:0000313" key="1">
    <source>
        <dbReference type="EMBL" id="WWC89621.1"/>
    </source>
</evidence>
<dbReference type="RefSeq" id="XP_066076384.1">
    <property type="nucleotide sequence ID" value="XM_066220287.1"/>
</dbReference>
<accession>A0AAX4JW03</accession>
<organism evidence="1 2">
    <name type="scientific">Kwoniella dendrophila CBS 6074</name>
    <dbReference type="NCBI Taxonomy" id="1295534"/>
    <lineage>
        <taxon>Eukaryota</taxon>
        <taxon>Fungi</taxon>
        <taxon>Dikarya</taxon>
        <taxon>Basidiomycota</taxon>
        <taxon>Agaricomycotina</taxon>
        <taxon>Tremellomycetes</taxon>
        <taxon>Tremellales</taxon>
        <taxon>Cryptococcaceae</taxon>
        <taxon>Kwoniella</taxon>
    </lineage>
</organism>
<dbReference type="AlphaFoldDB" id="A0AAX4JW03"/>
<protein>
    <recommendedName>
        <fullName evidence="3">Transcription factor domain-containing protein</fullName>
    </recommendedName>
</protein>
<proteinExistence type="predicted"/>
<dbReference type="GeneID" id="91095216"/>
<dbReference type="Proteomes" id="UP001355207">
    <property type="component" value="Chromosome 5"/>
</dbReference>
<dbReference type="EMBL" id="CP144102">
    <property type="protein sequence ID" value="WWC89621.1"/>
    <property type="molecule type" value="Genomic_DNA"/>
</dbReference>
<evidence type="ECO:0000313" key="2">
    <source>
        <dbReference type="Proteomes" id="UP001355207"/>
    </source>
</evidence>
<sequence length="306" mass="34366">MVIELPCRQDCWFASDSFAWARRLHSTQRIAQALQSTFAKDWSNTWFSDEQLDFARLVVIFGLAALAWDISQRDLIHPVPSETGPEGPERIAISLVYGMRSLSKHPSLVDERSIEMMTLLTAEAYDISTAACLGILSELISIEVFCGVSSVGMILSVQTSDRLQANGLVRNWSRTPKAMQAVLVAAEFLKESLLNWSRWPNSISHAWTLYFAFLVLWSFSTCHSRNLPQEPPFLSSLNTSEDQHAVPKAQQQIQQAIGYCEQFALQARSATTSFDLNQLTVLGKTVIMIMQNVHTDIGRFSHITSH</sequence>
<reference evidence="1 2" key="1">
    <citation type="submission" date="2024-01" db="EMBL/GenBank/DDBJ databases">
        <title>Comparative genomics of Cryptococcus and Kwoniella reveals pathogenesis evolution and contrasting modes of karyotype evolution via chromosome fusion or intercentromeric recombination.</title>
        <authorList>
            <person name="Coelho M.A."/>
            <person name="David-Palma M."/>
            <person name="Shea T."/>
            <person name="Bowers K."/>
            <person name="McGinley-Smith S."/>
            <person name="Mohammad A.W."/>
            <person name="Gnirke A."/>
            <person name="Yurkov A.M."/>
            <person name="Nowrousian M."/>
            <person name="Sun S."/>
            <person name="Cuomo C.A."/>
            <person name="Heitman J."/>
        </authorList>
    </citation>
    <scope>NUCLEOTIDE SEQUENCE [LARGE SCALE GENOMIC DNA]</scope>
    <source>
        <strain evidence="1 2">CBS 6074</strain>
    </source>
</reference>